<name>A0AAW6FF22_9BACT</name>
<dbReference type="Pfam" id="PF16344">
    <property type="entry name" value="FecR_C"/>
    <property type="match status" value="1"/>
</dbReference>
<proteinExistence type="predicted"/>
<dbReference type="Gene3D" id="3.55.50.30">
    <property type="match status" value="1"/>
</dbReference>
<dbReference type="GO" id="GO:0016989">
    <property type="term" value="F:sigma factor antagonist activity"/>
    <property type="evidence" value="ECO:0007669"/>
    <property type="project" value="TreeGrafter"/>
</dbReference>
<organism evidence="4 5">
    <name type="scientific">Odoribacter splanchnicus</name>
    <dbReference type="NCBI Taxonomy" id="28118"/>
    <lineage>
        <taxon>Bacteria</taxon>
        <taxon>Pseudomonadati</taxon>
        <taxon>Bacteroidota</taxon>
        <taxon>Bacteroidia</taxon>
        <taxon>Bacteroidales</taxon>
        <taxon>Odoribacteraceae</taxon>
        <taxon>Odoribacter</taxon>
    </lineage>
</organism>
<gene>
    <name evidence="4" type="ORF">PN645_03145</name>
</gene>
<dbReference type="AlphaFoldDB" id="A0AAW6FF22"/>
<dbReference type="Proteomes" id="UP001212263">
    <property type="component" value="Unassembled WGS sequence"/>
</dbReference>
<evidence type="ECO:0000259" key="2">
    <source>
        <dbReference type="Pfam" id="PF04773"/>
    </source>
</evidence>
<evidence type="ECO:0000313" key="5">
    <source>
        <dbReference type="Proteomes" id="UP001212263"/>
    </source>
</evidence>
<feature type="transmembrane region" description="Helical" evidence="1">
    <location>
        <begin position="83"/>
        <end position="102"/>
    </location>
</feature>
<sequence length="386" mass="43517">MGTIPDRIFELIVLQLDHEQTADEEKELAAWLAEKKEHRQWWESYLQIRAQAKLLDRPFSADTEKALAKVKASRRFLRGSKKAIAWAAVLALPLCLGLWLLLQAMPGEENRLFSEVARPGKEKAILKIAAQRPIRLDGEIDTLIITENGTKIKTDAGNMLSYLIDSAGYKTAQEENQLIVPRGGEYRITLSDGTRVWLNAASVLTFPPVFAGNERKVRLVGEAFFEVTPDTARPFIVATARMDIKVLGTSFNVSVYEDEETVHTTLVKGSVEVQPVQQEAIMLKPGEQACLAGNRMTVKAVNTRQFTSWIDGKFMFCNTALEEISKQISRWYDVDIFFSSEQVKTICFTGAILRFEPLEELIRMIENTSNVRFSVKGKTIVISEQK</sequence>
<comment type="caution">
    <text evidence="4">The sequence shown here is derived from an EMBL/GenBank/DDBJ whole genome shotgun (WGS) entry which is preliminary data.</text>
</comment>
<dbReference type="EMBL" id="JAQMRD010000003">
    <property type="protein sequence ID" value="MDB9222000.1"/>
    <property type="molecule type" value="Genomic_DNA"/>
</dbReference>
<keyword evidence="1" id="KW-0812">Transmembrane</keyword>
<feature type="domain" description="Protein FecR C-terminal" evidence="3">
    <location>
        <begin position="313"/>
        <end position="382"/>
    </location>
</feature>
<dbReference type="InterPro" id="IPR006860">
    <property type="entry name" value="FecR"/>
</dbReference>
<reference evidence="4" key="1">
    <citation type="submission" date="2023-01" db="EMBL/GenBank/DDBJ databases">
        <title>Human gut microbiome strain richness.</title>
        <authorList>
            <person name="Chen-Liaw A."/>
        </authorList>
    </citation>
    <scope>NUCLEOTIDE SEQUENCE</scope>
    <source>
        <strain evidence="4">RTP21484st1_B7_RTP21484_190118</strain>
    </source>
</reference>
<dbReference type="InterPro" id="IPR012373">
    <property type="entry name" value="Ferrdict_sens_TM"/>
</dbReference>
<keyword evidence="1" id="KW-0472">Membrane</keyword>
<dbReference type="Gene3D" id="2.60.120.1440">
    <property type="match status" value="1"/>
</dbReference>
<dbReference type="InterPro" id="IPR032508">
    <property type="entry name" value="FecR_C"/>
</dbReference>
<accession>A0AAW6FF22</accession>
<dbReference type="PANTHER" id="PTHR30273:SF2">
    <property type="entry name" value="PROTEIN FECR"/>
    <property type="match status" value="1"/>
</dbReference>
<dbReference type="Pfam" id="PF04773">
    <property type="entry name" value="FecR"/>
    <property type="match status" value="1"/>
</dbReference>
<dbReference type="PANTHER" id="PTHR30273">
    <property type="entry name" value="PERIPLASMIC SIGNAL SENSOR AND SIGMA FACTOR ACTIVATOR FECR-RELATED"/>
    <property type="match status" value="1"/>
</dbReference>
<protein>
    <submittedName>
        <fullName evidence="4">DUF4974 domain-containing protein</fullName>
    </submittedName>
</protein>
<evidence type="ECO:0000313" key="4">
    <source>
        <dbReference type="EMBL" id="MDB9222000.1"/>
    </source>
</evidence>
<dbReference type="FunFam" id="2.60.120.1440:FF:000001">
    <property type="entry name" value="Putative anti-sigma factor"/>
    <property type="match status" value="1"/>
</dbReference>
<keyword evidence="1" id="KW-1133">Transmembrane helix</keyword>
<dbReference type="PIRSF" id="PIRSF018266">
    <property type="entry name" value="FecR"/>
    <property type="match status" value="1"/>
</dbReference>
<feature type="domain" description="FecR protein" evidence="2">
    <location>
        <begin position="181"/>
        <end position="272"/>
    </location>
</feature>
<evidence type="ECO:0000259" key="3">
    <source>
        <dbReference type="Pfam" id="PF16344"/>
    </source>
</evidence>
<dbReference type="RefSeq" id="WP_272053880.1">
    <property type="nucleotide sequence ID" value="NZ_JAQMRB010000001.1"/>
</dbReference>
<evidence type="ECO:0000256" key="1">
    <source>
        <dbReference type="SAM" id="Phobius"/>
    </source>
</evidence>